<dbReference type="EMBL" id="BARU01010425">
    <property type="protein sequence ID" value="GAH32885.1"/>
    <property type="molecule type" value="Genomic_DNA"/>
</dbReference>
<evidence type="ECO:0008006" key="2">
    <source>
        <dbReference type="Google" id="ProtNLM"/>
    </source>
</evidence>
<protein>
    <recommendedName>
        <fullName evidence="2">CUB domain-containing protein</fullName>
    </recommendedName>
</protein>
<proteinExistence type="predicted"/>
<reference evidence="1" key="1">
    <citation type="journal article" date="2014" name="Front. Microbiol.">
        <title>High frequency of phylogenetically diverse reductive dehalogenase-homologous genes in deep subseafloor sedimentary metagenomes.</title>
        <authorList>
            <person name="Kawai M."/>
            <person name="Futagami T."/>
            <person name="Toyoda A."/>
            <person name="Takaki Y."/>
            <person name="Nishi S."/>
            <person name="Hori S."/>
            <person name="Arai W."/>
            <person name="Tsubouchi T."/>
            <person name="Morono Y."/>
            <person name="Uchiyama I."/>
            <person name="Ito T."/>
            <person name="Fujiyama A."/>
            <person name="Inagaki F."/>
            <person name="Takami H."/>
        </authorList>
    </citation>
    <scope>NUCLEOTIDE SEQUENCE</scope>
    <source>
        <strain evidence="1">Expedition CK06-06</strain>
    </source>
</reference>
<organism evidence="1">
    <name type="scientific">marine sediment metagenome</name>
    <dbReference type="NCBI Taxonomy" id="412755"/>
    <lineage>
        <taxon>unclassified sequences</taxon>
        <taxon>metagenomes</taxon>
        <taxon>ecological metagenomes</taxon>
    </lineage>
</organism>
<comment type="caution">
    <text evidence="1">The sequence shown here is derived from an EMBL/GenBank/DDBJ whole genome shotgun (WGS) entry which is preliminary data.</text>
</comment>
<name>X1FK34_9ZZZZ</name>
<feature type="non-terminal residue" evidence="1">
    <location>
        <position position="1"/>
    </location>
</feature>
<gene>
    <name evidence="1" type="ORF">S03H2_19879</name>
</gene>
<evidence type="ECO:0000313" key="1">
    <source>
        <dbReference type="EMBL" id="GAH32885.1"/>
    </source>
</evidence>
<sequence length="60" mass="7127">YSGDYGYDFWSAYIPVNQYYIRFKSDNSITDYGFKIDSYEALLPNGTHYSIIFLWVMCIT</sequence>
<dbReference type="AlphaFoldDB" id="X1FK34"/>
<accession>X1FK34</accession>